<feature type="transmembrane region" description="Helical" evidence="2">
    <location>
        <begin position="6"/>
        <end position="23"/>
    </location>
</feature>
<sequence length="214" mass="21414">MLMPILRLVVIYVVLILAVLAVFNRDKLGRLVFGDSPAEVSAAPAAPAAPMQPAAPAQPLAAAQTVPAPTASASQSQPAPPPAPGVLQTPQAAPAAPAPSAPAPQSAPAGGTDPDLSEALNAARAAYWAGDIAGAGDRLAALVAAHPDNPDLLGELGNFRFASRDYEAAAAAFLRAGELLIAEGRAGQAAGLLPVLGQIAPDKAQALATRLQNR</sequence>
<keyword evidence="2" id="KW-0472">Membrane</keyword>
<comment type="caution">
    <text evidence="3">The sequence shown here is derived from an EMBL/GenBank/DDBJ whole genome shotgun (WGS) entry which is preliminary data.</text>
</comment>
<keyword evidence="2" id="KW-1133">Transmembrane helix</keyword>
<dbReference type="RefSeq" id="WP_188529090.1">
    <property type="nucleotide sequence ID" value="NZ_BMGI01000005.1"/>
</dbReference>
<dbReference type="EMBL" id="BMGI01000005">
    <property type="protein sequence ID" value="GGD43493.1"/>
    <property type="molecule type" value="Genomic_DNA"/>
</dbReference>
<accession>A0ABQ1QS79</accession>
<dbReference type="InterPro" id="IPR011990">
    <property type="entry name" value="TPR-like_helical_dom_sf"/>
</dbReference>
<proteinExistence type="predicted"/>
<evidence type="ECO:0000313" key="4">
    <source>
        <dbReference type="Proteomes" id="UP000617355"/>
    </source>
</evidence>
<keyword evidence="4" id="KW-1185">Reference proteome</keyword>
<feature type="compositionally biased region" description="Low complexity" evidence="1">
    <location>
        <begin position="49"/>
        <end position="77"/>
    </location>
</feature>
<name>A0ABQ1QS79_9RHOB</name>
<feature type="region of interest" description="Disordered" evidence="1">
    <location>
        <begin position="49"/>
        <end position="116"/>
    </location>
</feature>
<keyword evidence="2" id="KW-0812">Transmembrane</keyword>
<evidence type="ECO:0008006" key="5">
    <source>
        <dbReference type="Google" id="ProtNLM"/>
    </source>
</evidence>
<gene>
    <name evidence="3" type="ORF">GCM10011358_29140</name>
</gene>
<dbReference type="Gene3D" id="1.25.40.10">
    <property type="entry name" value="Tetratricopeptide repeat domain"/>
    <property type="match status" value="1"/>
</dbReference>
<evidence type="ECO:0000256" key="2">
    <source>
        <dbReference type="SAM" id="Phobius"/>
    </source>
</evidence>
<dbReference type="SUPFAM" id="SSF48452">
    <property type="entry name" value="TPR-like"/>
    <property type="match status" value="1"/>
</dbReference>
<reference evidence="4" key="1">
    <citation type="journal article" date="2019" name="Int. J. Syst. Evol. Microbiol.">
        <title>The Global Catalogue of Microorganisms (GCM) 10K type strain sequencing project: providing services to taxonomists for standard genome sequencing and annotation.</title>
        <authorList>
            <consortium name="The Broad Institute Genomics Platform"/>
            <consortium name="The Broad Institute Genome Sequencing Center for Infectious Disease"/>
            <person name="Wu L."/>
            <person name="Ma J."/>
        </authorList>
    </citation>
    <scope>NUCLEOTIDE SEQUENCE [LARGE SCALE GENOMIC DNA]</scope>
    <source>
        <strain evidence="4">CGMCC 1.12922</strain>
    </source>
</reference>
<evidence type="ECO:0000313" key="3">
    <source>
        <dbReference type="EMBL" id="GGD43493.1"/>
    </source>
</evidence>
<evidence type="ECO:0000256" key="1">
    <source>
        <dbReference type="SAM" id="MobiDB-lite"/>
    </source>
</evidence>
<protein>
    <recommendedName>
        <fullName evidence="5">Tetratricopeptide repeat protein</fullName>
    </recommendedName>
</protein>
<dbReference type="Proteomes" id="UP000617355">
    <property type="component" value="Unassembled WGS sequence"/>
</dbReference>
<organism evidence="3 4">
    <name type="scientific">Sinisalibacter lacisalsi</name>
    <dbReference type="NCBI Taxonomy" id="1526570"/>
    <lineage>
        <taxon>Bacteria</taxon>
        <taxon>Pseudomonadati</taxon>
        <taxon>Pseudomonadota</taxon>
        <taxon>Alphaproteobacteria</taxon>
        <taxon>Rhodobacterales</taxon>
        <taxon>Roseobacteraceae</taxon>
        <taxon>Sinisalibacter</taxon>
    </lineage>
</organism>